<name>A0A0N5AAX0_9BILA</name>
<keyword evidence="1" id="KW-1185">Reference proteome</keyword>
<accession>A0A0N5AAX0</accession>
<sequence length="93" mass="10250">MSCPWLTATRGGKSKLRGNLQAQPIVGDIIVGDIRNSSNICIIEIISGDRKRSINIFVTSTVGSLVMELKLSKNLEVRDIIVELNLLVTPLRF</sequence>
<protein>
    <submittedName>
        <fullName evidence="2">Mop domain-containing protein</fullName>
    </submittedName>
</protein>
<dbReference type="Proteomes" id="UP000046393">
    <property type="component" value="Unplaced"/>
</dbReference>
<proteinExistence type="predicted"/>
<dbReference type="AlphaFoldDB" id="A0A0N5AAX0"/>
<evidence type="ECO:0000313" key="2">
    <source>
        <dbReference type="WBParaSite" id="SMUV_0000129601-mRNA-1"/>
    </source>
</evidence>
<dbReference type="WBParaSite" id="SMUV_0000129601-mRNA-1">
    <property type="protein sequence ID" value="SMUV_0000129601-mRNA-1"/>
    <property type="gene ID" value="SMUV_0000129601"/>
</dbReference>
<evidence type="ECO:0000313" key="1">
    <source>
        <dbReference type="Proteomes" id="UP000046393"/>
    </source>
</evidence>
<reference evidence="2" key="1">
    <citation type="submission" date="2017-02" db="UniProtKB">
        <authorList>
            <consortium name="WormBaseParasite"/>
        </authorList>
    </citation>
    <scope>IDENTIFICATION</scope>
</reference>
<organism evidence="1 2">
    <name type="scientific">Syphacia muris</name>
    <dbReference type="NCBI Taxonomy" id="451379"/>
    <lineage>
        <taxon>Eukaryota</taxon>
        <taxon>Metazoa</taxon>
        <taxon>Ecdysozoa</taxon>
        <taxon>Nematoda</taxon>
        <taxon>Chromadorea</taxon>
        <taxon>Rhabditida</taxon>
        <taxon>Spirurina</taxon>
        <taxon>Oxyuridomorpha</taxon>
        <taxon>Oxyuroidea</taxon>
        <taxon>Oxyuridae</taxon>
        <taxon>Syphacia</taxon>
    </lineage>
</organism>